<evidence type="ECO:0000313" key="2">
    <source>
        <dbReference type="Proteomes" id="UP000028602"/>
    </source>
</evidence>
<dbReference type="eggNOG" id="ENOG5030T2H">
    <property type="taxonomic scope" value="Bacteria"/>
</dbReference>
<gene>
    <name evidence="1" type="ORF">GTPT_2484</name>
</gene>
<dbReference type="OrthoDB" id="6555980at2"/>
<accession>A0A085JCU8</accession>
<proteinExistence type="predicted"/>
<organism evidence="1 2">
    <name type="scientific">Tatumella ptyseos ATCC 33301</name>
    <dbReference type="NCBI Taxonomy" id="1005995"/>
    <lineage>
        <taxon>Bacteria</taxon>
        <taxon>Pseudomonadati</taxon>
        <taxon>Pseudomonadota</taxon>
        <taxon>Gammaproteobacteria</taxon>
        <taxon>Enterobacterales</taxon>
        <taxon>Erwiniaceae</taxon>
        <taxon>Tatumella</taxon>
    </lineage>
</organism>
<evidence type="ECO:0000313" key="1">
    <source>
        <dbReference type="EMBL" id="KFD18294.1"/>
    </source>
</evidence>
<sequence length="64" mass="7043">MLAKMFLHGRYCYVAVTEMTEIENGHLNSDNKSFMVKLANGMQEKVEMNPAGVANLANGCIHLG</sequence>
<dbReference type="EMBL" id="JMPR01000038">
    <property type="protein sequence ID" value="KFD18294.1"/>
    <property type="molecule type" value="Genomic_DNA"/>
</dbReference>
<protein>
    <submittedName>
        <fullName evidence="1">Uncharacterized protein</fullName>
    </submittedName>
</protein>
<keyword evidence="2" id="KW-1185">Reference proteome</keyword>
<name>A0A085JCU8_9GAMM</name>
<dbReference type="RefSeq" id="WP_025901831.1">
    <property type="nucleotide sequence ID" value="NZ_ATMJ01000084.1"/>
</dbReference>
<comment type="caution">
    <text evidence="1">The sequence shown here is derived from an EMBL/GenBank/DDBJ whole genome shotgun (WGS) entry which is preliminary data.</text>
</comment>
<reference evidence="1 2" key="1">
    <citation type="submission" date="2014-05" db="EMBL/GenBank/DDBJ databases">
        <title>ATOL: Assembling a taxonomically balanced genome-scale reconstruction of the evolutionary history of the Enterobacteriaceae.</title>
        <authorList>
            <person name="Plunkett G.III."/>
            <person name="Neeno-Eckwall E.C."/>
            <person name="Glasner J.D."/>
            <person name="Perna N.T."/>
        </authorList>
    </citation>
    <scope>NUCLEOTIDE SEQUENCE [LARGE SCALE GENOMIC DNA]</scope>
    <source>
        <strain evidence="1 2">ATCC 33301</strain>
    </source>
</reference>
<dbReference type="AlphaFoldDB" id="A0A085JCU8"/>
<dbReference type="Proteomes" id="UP000028602">
    <property type="component" value="Unassembled WGS sequence"/>
</dbReference>